<comment type="caution">
    <text evidence="9">The sequence shown here is derived from an EMBL/GenBank/DDBJ whole genome shotgun (WGS) entry which is preliminary data.</text>
</comment>
<feature type="transmembrane region" description="Helical" evidence="7">
    <location>
        <begin position="135"/>
        <end position="154"/>
    </location>
</feature>
<feature type="transmembrane region" description="Helical" evidence="7">
    <location>
        <begin position="73"/>
        <end position="92"/>
    </location>
</feature>
<feature type="coiled-coil region" evidence="6">
    <location>
        <begin position="197"/>
        <end position="224"/>
    </location>
</feature>
<comment type="subcellular location">
    <subcellularLocation>
        <location evidence="1">Membrane</location>
        <topology evidence="1">Multi-pass membrane protein</topology>
    </subcellularLocation>
</comment>
<feature type="transmembrane region" description="Helical" evidence="7">
    <location>
        <begin position="12"/>
        <end position="29"/>
    </location>
</feature>
<name>A0ABR4IUL2_9EURO</name>
<dbReference type="PANTHER" id="PTHR48022">
    <property type="entry name" value="PLASTIDIC GLUCOSE TRANSPORTER 4"/>
    <property type="match status" value="1"/>
</dbReference>
<proteinExistence type="inferred from homology"/>
<evidence type="ECO:0000256" key="1">
    <source>
        <dbReference type="ARBA" id="ARBA00004141"/>
    </source>
</evidence>
<accession>A0ABR4IUL2</accession>
<sequence length="317" mass="34897">MASSGFVFDQRWWAGAISFPSIASVFGSYDTTTESWGLQPTQQSIGTGIGILAVVVGLFIGPILNECFGRWRTFFAQAIVVLLGVIVEATSFHSYAQLIIDRAIVYIGGGIATNVVPVYQAECAPPALRGLMTTAYNGSIMLGALISSLILYLCRDVKSDWSWRGVVVVQIVGPIICLLGIFFLPESPRWLVKEGRIDDAANALRRLRKNHDKIEEEVDMLRGTINHERTTEGTSYVECFRGTNLRRITITVGVQVLQQALGIFFIGDYLGVFLVQIGFTDSLLIVMITYIIGAVTSYLLCLPLIFRSTQDAPLTNR</sequence>
<evidence type="ECO:0000256" key="5">
    <source>
        <dbReference type="ARBA" id="ARBA00023136"/>
    </source>
</evidence>
<dbReference type="InterPro" id="IPR020846">
    <property type="entry name" value="MFS_dom"/>
</dbReference>
<feature type="transmembrane region" description="Helical" evidence="7">
    <location>
        <begin position="282"/>
        <end position="306"/>
    </location>
</feature>
<dbReference type="InterPro" id="IPR036259">
    <property type="entry name" value="MFS_trans_sf"/>
</dbReference>
<evidence type="ECO:0000313" key="9">
    <source>
        <dbReference type="EMBL" id="KAL2831441.1"/>
    </source>
</evidence>
<evidence type="ECO:0000259" key="8">
    <source>
        <dbReference type="PROSITE" id="PS50850"/>
    </source>
</evidence>
<dbReference type="PANTHER" id="PTHR48022:SF2">
    <property type="entry name" value="PLASTIDIC GLUCOSE TRANSPORTER 4"/>
    <property type="match status" value="1"/>
</dbReference>
<evidence type="ECO:0000256" key="7">
    <source>
        <dbReference type="SAM" id="Phobius"/>
    </source>
</evidence>
<dbReference type="SUPFAM" id="SSF103473">
    <property type="entry name" value="MFS general substrate transporter"/>
    <property type="match status" value="1"/>
</dbReference>
<gene>
    <name evidence="9" type="ORF">BDW59DRAFT_157870</name>
</gene>
<keyword evidence="10" id="KW-1185">Reference proteome</keyword>
<dbReference type="Proteomes" id="UP001610335">
    <property type="component" value="Unassembled WGS sequence"/>
</dbReference>
<dbReference type="PROSITE" id="PS50850">
    <property type="entry name" value="MFS"/>
    <property type="match status" value="1"/>
</dbReference>
<dbReference type="Pfam" id="PF00083">
    <property type="entry name" value="Sugar_tr"/>
    <property type="match status" value="1"/>
</dbReference>
<feature type="domain" description="Major facilitator superfamily (MFS) profile" evidence="8">
    <location>
        <begin position="1"/>
        <end position="317"/>
    </location>
</feature>
<dbReference type="InterPro" id="IPR050360">
    <property type="entry name" value="MFS_Sugar_Transporters"/>
</dbReference>
<keyword evidence="6" id="KW-0175">Coiled coil</keyword>
<dbReference type="InterPro" id="IPR005828">
    <property type="entry name" value="MFS_sugar_transport-like"/>
</dbReference>
<evidence type="ECO:0000256" key="2">
    <source>
        <dbReference type="ARBA" id="ARBA00010992"/>
    </source>
</evidence>
<feature type="transmembrane region" description="Helical" evidence="7">
    <location>
        <begin position="256"/>
        <end position="275"/>
    </location>
</feature>
<keyword evidence="4 7" id="KW-1133">Transmembrane helix</keyword>
<evidence type="ECO:0000256" key="3">
    <source>
        <dbReference type="ARBA" id="ARBA00022692"/>
    </source>
</evidence>
<keyword evidence="5 7" id="KW-0472">Membrane</keyword>
<reference evidence="9 10" key="1">
    <citation type="submission" date="2024-07" db="EMBL/GenBank/DDBJ databases">
        <title>Section-level genome sequencing and comparative genomics of Aspergillus sections Usti and Cavernicolus.</title>
        <authorList>
            <consortium name="Lawrence Berkeley National Laboratory"/>
            <person name="Nybo J.L."/>
            <person name="Vesth T.C."/>
            <person name="Theobald S."/>
            <person name="Frisvad J.C."/>
            <person name="Larsen T.O."/>
            <person name="Kjaerboelling I."/>
            <person name="Rothschild-Mancinelli K."/>
            <person name="Lyhne E.K."/>
            <person name="Kogle M.E."/>
            <person name="Barry K."/>
            <person name="Clum A."/>
            <person name="Na H."/>
            <person name="Ledsgaard L."/>
            <person name="Lin J."/>
            <person name="Lipzen A."/>
            <person name="Kuo A."/>
            <person name="Riley R."/>
            <person name="Mondo S."/>
            <person name="LaButti K."/>
            <person name="Haridas S."/>
            <person name="Pangalinan J."/>
            <person name="Salamov A.A."/>
            <person name="Simmons B.A."/>
            <person name="Magnuson J.K."/>
            <person name="Chen J."/>
            <person name="Drula E."/>
            <person name="Henrissat B."/>
            <person name="Wiebenga A."/>
            <person name="Lubbers R.J."/>
            <person name="Gomes A.C."/>
            <person name="Makela M.R."/>
            <person name="Stajich J."/>
            <person name="Grigoriev I.V."/>
            <person name="Mortensen U.H."/>
            <person name="De vries R.P."/>
            <person name="Baker S.E."/>
            <person name="Andersen M.R."/>
        </authorList>
    </citation>
    <scope>NUCLEOTIDE SEQUENCE [LARGE SCALE GENOMIC DNA]</scope>
    <source>
        <strain evidence="9 10">CBS 600.67</strain>
    </source>
</reference>
<comment type="similarity">
    <text evidence="2">Belongs to the major facilitator superfamily. Sugar transporter (TC 2.A.1.1) family.</text>
</comment>
<evidence type="ECO:0000256" key="6">
    <source>
        <dbReference type="SAM" id="Coils"/>
    </source>
</evidence>
<organism evidence="9 10">
    <name type="scientific">Aspergillus cavernicola</name>
    <dbReference type="NCBI Taxonomy" id="176166"/>
    <lineage>
        <taxon>Eukaryota</taxon>
        <taxon>Fungi</taxon>
        <taxon>Dikarya</taxon>
        <taxon>Ascomycota</taxon>
        <taxon>Pezizomycotina</taxon>
        <taxon>Eurotiomycetes</taxon>
        <taxon>Eurotiomycetidae</taxon>
        <taxon>Eurotiales</taxon>
        <taxon>Aspergillaceae</taxon>
        <taxon>Aspergillus</taxon>
        <taxon>Aspergillus subgen. Nidulantes</taxon>
    </lineage>
</organism>
<keyword evidence="3 7" id="KW-0812">Transmembrane</keyword>
<evidence type="ECO:0000313" key="10">
    <source>
        <dbReference type="Proteomes" id="UP001610335"/>
    </source>
</evidence>
<dbReference type="EMBL" id="JBFXLS010000009">
    <property type="protein sequence ID" value="KAL2831441.1"/>
    <property type="molecule type" value="Genomic_DNA"/>
</dbReference>
<feature type="transmembrane region" description="Helical" evidence="7">
    <location>
        <begin position="166"/>
        <end position="184"/>
    </location>
</feature>
<protein>
    <submittedName>
        <fullName evidence="9">General substrate transporter</fullName>
    </submittedName>
</protein>
<dbReference type="Gene3D" id="1.20.1250.20">
    <property type="entry name" value="MFS general substrate transporter like domains"/>
    <property type="match status" value="1"/>
</dbReference>
<feature type="transmembrane region" description="Helical" evidence="7">
    <location>
        <begin position="41"/>
        <end position="61"/>
    </location>
</feature>
<evidence type="ECO:0000256" key="4">
    <source>
        <dbReference type="ARBA" id="ARBA00022989"/>
    </source>
</evidence>